<dbReference type="PROSITE" id="PS51898">
    <property type="entry name" value="TYR_RECOMBINASE"/>
    <property type="match status" value="1"/>
</dbReference>
<dbReference type="InterPro" id="IPR050090">
    <property type="entry name" value="Tyrosine_recombinase_XerCD"/>
</dbReference>
<dbReference type="InterPro" id="IPR010998">
    <property type="entry name" value="Integrase_recombinase_N"/>
</dbReference>
<dbReference type="RefSeq" id="WP_137344248.1">
    <property type="nucleotide sequence ID" value="NZ_SZVO01000026.1"/>
</dbReference>
<evidence type="ECO:0000256" key="5">
    <source>
        <dbReference type="PROSITE-ProRule" id="PRU01248"/>
    </source>
</evidence>
<dbReference type="GO" id="GO:0003677">
    <property type="term" value="F:DNA binding"/>
    <property type="evidence" value="ECO:0007669"/>
    <property type="project" value="UniProtKB-UniRule"/>
</dbReference>
<reference evidence="8 9" key="1">
    <citation type="submission" date="2019-05" db="EMBL/GenBank/DDBJ databases">
        <title>Dyadobacter AR-3-8 sp. nov., isolated from arctic soil.</title>
        <authorList>
            <person name="Chaudhary D.K."/>
        </authorList>
    </citation>
    <scope>NUCLEOTIDE SEQUENCE [LARGE SCALE GENOMIC DNA]</scope>
    <source>
        <strain evidence="8 9">AR-3-8</strain>
    </source>
</reference>
<evidence type="ECO:0000256" key="4">
    <source>
        <dbReference type="ARBA" id="ARBA00023172"/>
    </source>
</evidence>
<dbReference type="InterPro" id="IPR011010">
    <property type="entry name" value="DNA_brk_join_enz"/>
</dbReference>
<evidence type="ECO:0000313" key="9">
    <source>
        <dbReference type="Proteomes" id="UP000304900"/>
    </source>
</evidence>
<feature type="domain" description="Tyr recombinase" evidence="6">
    <location>
        <begin position="218"/>
        <end position="403"/>
    </location>
</feature>
<keyword evidence="2" id="KW-0229">DNA integration</keyword>
<comment type="similarity">
    <text evidence="1">Belongs to the 'phage' integrase family.</text>
</comment>
<dbReference type="Pfam" id="PF00589">
    <property type="entry name" value="Phage_integrase"/>
    <property type="match status" value="1"/>
</dbReference>
<sequence length="421" mass="47876">MKENQTIDELVNEFEKHLLTLQRSRFTIRQYWQTWKPLKLFMAAHNIEYYNQSVGQQFIKSRLGDYDYNMLNQMQKRLVNVVDALYVFQSTGQIFFGTAPLRRNPPKILTGEIGLAMQDYINYKSATFTLSKSTINNHLNALHGLLVFLNDKKVGNLNQVKEAPLLSFIKSLNPETLSVNHSKLGIIRGFLSYLHTEQILGKDYSKVILRTNCKQQPRLPSFFSPEEVSLIVNAVDRANATGKRDYAMVLLAAKFGMRVSDIARLKFENINWDKGTIEFIQFKTGKAITFPLLSEVGNAIIDYLKYARPVCDQPCCFVQHIYPYKTITADDVAGRIGLHIRRSGIPLEGRRKGAHALRHSFATHLLANKIPLPVISEVLGHSQTASTMFYLRVDETQLKQCALDVPMVMSGFYGQKGGFNS</sequence>
<evidence type="ECO:0000256" key="2">
    <source>
        <dbReference type="ARBA" id="ARBA00022908"/>
    </source>
</evidence>
<accession>A0A4U6CX42</accession>
<dbReference type="OrthoDB" id="9785687at2"/>
<gene>
    <name evidence="8" type="ORF">FDK13_32765</name>
</gene>
<dbReference type="AlphaFoldDB" id="A0A4U6CX42"/>
<evidence type="ECO:0000259" key="6">
    <source>
        <dbReference type="PROSITE" id="PS51898"/>
    </source>
</evidence>
<dbReference type="InterPro" id="IPR044068">
    <property type="entry name" value="CB"/>
</dbReference>
<comment type="caution">
    <text evidence="8">The sequence shown here is derived from an EMBL/GenBank/DDBJ whole genome shotgun (WGS) entry which is preliminary data.</text>
</comment>
<evidence type="ECO:0000259" key="7">
    <source>
        <dbReference type="PROSITE" id="PS51900"/>
    </source>
</evidence>
<keyword evidence="3 5" id="KW-0238">DNA-binding</keyword>
<evidence type="ECO:0000256" key="1">
    <source>
        <dbReference type="ARBA" id="ARBA00008857"/>
    </source>
</evidence>
<dbReference type="PROSITE" id="PS51900">
    <property type="entry name" value="CB"/>
    <property type="match status" value="1"/>
</dbReference>
<name>A0A4U6CX42_9BACT</name>
<dbReference type="CDD" id="cd01188">
    <property type="entry name" value="INT_RitA_C_like"/>
    <property type="match status" value="1"/>
</dbReference>
<dbReference type="InterPro" id="IPR013762">
    <property type="entry name" value="Integrase-like_cat_sf"/>
</dbReference>
<dbReference type="InterPro" id="IPR002104">
    <property type="entry name" value="Integrase_catalytic"/>
</dbReference>
<evidence type="ECO:0000256" key="3">
    <source>
        <dbReference type="ARBA" id="ARBA00023125"/>
    </source>
</evidence>
<dbReference type="PANTHER" id="PTHR30349:SF41">
    <property type="entry name" value="INTEGRASE_RECOMBINASE PROTEIN MJ0367-RELATED"/>
    <property type="match status" value="1"/>
</dbReference>
<dbReference type="Proteomes" id="UP000304900">
    <property type="component" value="Unassembled WGS sequence"/>
</dbReference>
<keyword evidence="9" id="KW-1185">Reference proteome</keyword>
<proteinExistence type="inferred from homology"/>
<feature type="domain" description="Core-binding (CB)" evidence="7">
    <location>
        <begin position="111"/>
        <end position="195"/>
    </location>
</feature>
<evidence type="ECO:0000313" key="8">
    <source>
        <dbReference type="EMBL" id="TKT85974.1"/>
    </source>
</evidence>
<dbReference type="GO" id="GO:0006310">
    <property type="term" value="P:DNA recombination"/>
    <property type="evidence" value="ECO:0007669"/>
    <property type="project" value="UniProtKB-KW"/>
</dbReference>
<dbReference type="PANTHER" id="PTHR30349">
    <property type="entry name" value="PHAGE INTEGRASE-RELATED"/>
    <property type="match status" value="1"/>
</dbReference>
<protein>
    <submittedName>
        <fullName evidence="8">Integrase</fullName>
    </submittedName>
</protein>
<dbReference type="Gene3D" id="1.10.443.10">
    <property type="entry name" value="Intergrase catalytic core"/>
    <property type="match status" value="1"/>
</dbReference>
<dbReference type="GO" id="GO:0015074">
    <property type="term" value="P:DNA integration"/>
    <property type="evidence" value="ECO:0007669"/>
    <property type="project" value="UniProtKB-KW"/>
</dbReference>
<dbReference type="Gene3D" id="1.10.150.130">
    <property type="match status" value="1"/>
</dbReference>
<dbReference type="SUPFAM" id="SSF56349">
    <property type="entry name" value="DNA breaking-rejoining enzymes"/>
    <property type="match status" value="1"/>
</dbReference>
<dbReference type="EMBL" id="SZVO01000026">
    <property type="protein sequence ID" value="TKT85974.1"/>
    <property type="molecule type" value="Genomic_DNA"/>
</dbReference>
<organism evidence="8 9">
    <name type="scientific">Dyadobacter frigoris</name>
    <dbReference type="NCBI Taxonomy" id="2576211"/>
    <lineage>
        <taxon>Bacteria</taxon>
        <taxon>Pseudomonadati</taxon>
        <taxon>Bacteroidota</taxon>
        <taxon>Cytophagia</taxon>
        <taxon>Cytophagales</taxon>
        <taxon>Spirosomataceae</taxon>
        <taxon>Dyadobacter</taxon>
    </lineage>
</organism>
<keyword evidence="4" id="KW-0233">DNA recombination</keyword>